<evidence type="ECO:0000313" key="4">
    <source>
        <dbReference type="Proteomes" id="UP000198323"/>
    </source>
</evidence>
<proteinExistence type="predicted"/>
<dbReference type="Proteomes" id="UP000198323">
    <property type="component" value="Unassembled WGS sequence"/>
</dbReference>
<keyword evidence="4" id="KW-1185">Reference proteome</keyword>
<name>A0A226M9F5_CALSU</name>
<feature type="compositionally biased region" description="Basic and acidic residues" evidence="1">
    <location>
        <begin position="104"/>
        <end position="116"/>
    </location>
</feature>
<gene>
    <name evidence="3" type="ORF">ASZ78_012662</name>
</gene>
<dbReference type="PANTHER" id="PTHR23138">
    <property type="entry name" value="RAN BINDING PROTEIN"/>
    <property type="match status" value="1"/>
</dbReference>
<dbReference type="STRING" id="9009.A0A226M9F5"/>
<feature type="region of interest" description="Disordered" evidence="1">
    <location>
        <begin position="103"/>
        <end position="167"/>
    </location>
</feature>
<dbReference type="GO" id="GO:0005643">
    <property type="term" value="C:nuclear pore"/>
    <property type="evidence" value="ECO:0007669"/>
    <property type="project" value="TreeGrafter"/>
</dbReference>
<dbReference type="InterPro" id="IPR011993">
    <property type="entry name" value="PH-like_dom_sf"/>
</dbReference>
<dbReference type="SMART" id="SM00160">
    <property type="entry name" value="RanBD"/>
    <property type="match status" value="1"/>
</dbReference>
<dbReference type="GO" id="GO:0005096">
    <property type="term" value="F:GTPase activator activity"/>
    <property type="evidence" value="ECO:0007669"/>
    <property type="project" value="TreeGrafter"/>
</dbReference>
<feature type="non-terminal residue" evidence="3">
    <location>
        <position position="1"/>
    </location>
</feature>
<feature type="domain" description="RanBD1" evidence="2">
    <location>
        <begin position="148"/>
        <end position="234"/>
    </location>
</feature>
<dbReference type="Pfam" id="PF00638">
    <property type="entry name" value="Ran_BP1"/>
    <property type="match status" value="1"/>
</dbReference>
<dbReference type="AlphaFoldDB" id="A0A226M9F5"/>
<evidence type="ECO:0000256" key="1">
    <source>
        <dbReference type="SAM" id="MobiDB-lite"/>
    </source>
</evidence>
<protein>
    <recommendedName>
        <fullName evidence="2">RanBD1 domain-containing protein</fullName>
    </recommendedName>
</protein>
<feature type="non-terminal residue" evidence="3">
    <location>
        <position position="234"/>
    </location>
</feature>
<evidence type="ECO:0000313" key="3">
    <source>
        <dbReference type="EMBL" id="OXB51917.1"/>
    </source>
</evidence>
<dbReference type="OrthoDB" id="2357150at2759"/>
<dbReference type="GO" id="GO:0005737">
    <property type="term" value="C:cytoplasm"/>
    <property type="evidence" value="ECO:0007669"/>
    <property type="project" value="TreeGrafter"/>
</dbReference>
<dbReference type="PANTHER" id="PTHR23138:SF87">
    <property type="entry name" value="E3 SUMO-PROTEIN LIGASE RANBP2"/>
    <property type="match status" value="1"/>
</dbReference>
<dbReference type="Gene3D" id="2.30.29.30">
    <property type="entry name" value="Pleckstrin-homology domain (PH domain)/Phosphotyrosine-binding domain (PTB)"/>
    <property type="match status" value="1"/>
</dbReference>
<dbReference type="EMBL" id="MCFN01007387">
    <property type="protein sequence ID" value="OXB51917.1"/>
    <property type="molecule type" value="Genomic_DNA"/>
</dbReference>
<reference evidence="3 4" key="1">
    <citation type="submission" date="2016-07" db="EMBL/GenBank/DDBJ databases">
        <title>Disparate Historic Effective Population Sizes Predicted by Modern Levels of Genome Diversity for the Scaled Quail (Callipepla squamata) and the Northern Bobwhite (Colinus virginianus): Inferences from First and Second Generation Draft Genome Assemblies for Sympatric New World Quail.</title>
        <authorList>
            <person name="Oldeschulte D.L."/>
            <person name="Halley Y.A."/>
            <person name="Bhattarai E.K."/>
            <person name="Brashear W.A."/>
            <person name="Hill J."/>
            <person name="Metz R.P."/>
            <person name="Johnson C.D."/>
            <person name="Rollins D."/>
            <person name="Peterson M.J."/>
            <person name="Bickhart D.M."/>
            <person name="Decker J.E."/>
            <person name="Seabury C.M."/>
        </authorList>
    </citation>
    <scope>NUCLEOTIDE SEQUENCE [LARGE SCALE GENOMIC DNA]</scope>
    <source>
        <strain evidence="3 4">Texas</strain>
        <tissue evidence="3">Leg muscle</tissue>
    </source>
</reference>
<dbReference type="PROSITE" id="PS50196">
    <property type="entry name" value="RANBD1"/>
    <property type="match status" value="1"/>
</dbReference>
<dbReference type="InterPro" id="IPR045255">
    <property type="entry name" value="RanBP1-like"/>
</dbReference>
<organism evidence="3 4">
    <name type="scientific">Callipepla squamata</name>
    <name type="common">Scaled quail</name>
    <dbReference type="NCBI Taxonomy" id="9009"/>
    <lineage>
        <taxon>Eukaryota</taxon>
        <taxon>Metazoa</taxon>
        <taxon>Chordata</taxon>
        <taxon>Craniata</taxon>
        <taxon>Vertebrata</taxon>
        <taxon>Euteleostomi</taxon>
        <taxon>Archelosauria</taxon>
        <taxon>Archosauria</taxon>
        <taxon>Dinosauria</taxon>
        <taxon>Saurischia</taxon>
        <taxon>Theropoda</taxon>
        <taxon>Coelurosauria</taxon>
        <taxon>Aves</taxon>
        <taxon>Neognathae</taxon>
        <taxon>Galloanserae</taxon>
        <taxon>Galliformes</taxon>
        <taxon>Odontophoridae</taxon>
        <taxon>Callipepla</taxon>
    </lineage>
</organism>
<dbReference type="InterPro" id="IPR000156">
    <property type="entry name" value="Ran_bind_dom"/>
</dbReference>
<evidence type="ECO:0000259" key="2">
    <source>
        <dbReference type="PROSITE" id="PS50196"/>
    </source>
</evidence>
<sequence>GMSLNSFYEQKEYIGRSVYYWRKILLSLKTVKKDKSIPEPTDPLFRHFHDLDIQAPAPAAGIISPRGGVDSYNSGVPQANTNPPLPEPGYFTKPSVAPATLKPAESKGVEFSENKRVQPGTAEGSKAPQPTTFQGSTHGGDEDDDGPHFDPVVPLPDKTEVKTGEEDEEEFFCNRAKLFRFDAESKEWKERGVGNVKILKHKASGKFRLLMRRDQVLKICANHYINSDMKLAPN</sequence>
<accession>A0A226M9F5</accession>
<comment type="caution">
    <text evidence="3">The sequence shown here is derived from an EMBL/GenBank/DDBJ whole genome shotgun (WGS) entry which is preliminary data.</text>
</comment>
<dbReference type="SUPFAM" id="SSF50729">
    <property type="entry name" value="PH domain-like"/>
    <property type="match status" value="1"/>
</dbReference>